<feature type="coiled-coil region" evidence="1">
    <location>
        <begin position="360"/>
        <end position="429"/>
    </location>
</feature>
<feature type="compositionally biased region" description="Low complexity" evidence="2">
    <location>
        <begin position="280"/>
        <end position="291"/>
    </location>
</feature>
<dbReference type="InParanoid" id="A0A067N8M2"/>
<dbReference type="AlphaFoldDB" id="A0A067N8M2"/>
<feature type="region of interest" description="Disordered" evidence="2">
    <location>
        <begin position="1"/>
        <end position="24"/>
    </location>
</feature>
<gene>
    <name evidence="3" type="ORF">BOTBODRAFT_169227</name>
</gene>
<evidence type="ECO:0000256" key="1">
    <source>
        <dbReference type="SAM" id="Coils"/>
    </source>
</evidence>
<dbReference type="EMBL" id="KL198017">
    <property type="protein sequence ID" value="KDQ20477.1"/>
    <property type="molecule type" value="Genomic_DNA"/>
</dbReference>
<sequence length="692" mass="75486">MLPPTRDNSSLPPAPTCERPPAAATPAVLPNAMDIQVESLSRIEIQQLCKDNNIKANLKTDALVQLLKKHIAAGGSLQRVASTSTSATTTRMTATSRVASRTRAEGTEESKIPVRVASRRREQPESEAESEVSIPDSRMRSRSASTRLRTPVDGSVSASEKENAKNPLKRKVKDTQKRLGVGRPKTAGGDGQRKVTRAGIPSRPTRQTQSQIGKPKVETVAEEVEPDQSPPVVSPPHESQESSGEILSNLTHSDGGGLPSAESTIEPILQESQESEPLASTSSQSTDSLSTPNPDNLIVPESQIALFLDTRDTILSKLSVHEKDILSVKDDLAVQRERTDVSKQSVLDLQQELEASRVGLDAMEGRLAETEKRSVDLASKFEEIEQRLTEERTEKEDLEKQLAAERDRVKGLEGLLEGLLSRVEKLEGDGIRSALNRNLTAKENVASDADPFIARTPKSTLSALPTTLGKRSRHDRDVPNIAESDNPVLDTPGLHGHKRLRLTELDGDAHRHTPRTPPPHFNPSQLHQLTRTAPSLYPEQVVFDPLEDFATSPQPPTSTPISPSELAPALSMLRRPKFEVFSDQDPAPGKGKGRARAALPHQDQAPVTTPYIPAYPAFTPLDQSFPQAQSTPSVSTAQTTPTGSEEWDSSMDAPLPSPGKGTMYGTELSRFEDRFIDPADFASSLWDNQMRW</sequence>
<evidence type="ECO:0000313" key="4">
    <source>
        <dbReference type="Proteomes" id="UP000027195"/>
    </source>
</evidence>
<dbReference type="SUPFAM" id="SSF57997">
    <property type="entry name" value="Tropomyosin"/>
    <property type="match status" value="1"/>
</dbReference>
<reference evidence="4" key="1">
    <citation type="journal article" date="2014" name="Proc. Natl. Acad. Sci. U.S.A.">
        <title>Extensive sampling of basidiomycete genomes demonstrates inadequacy of the white-rot/brown-rot paradigm for wood decay fungi.</title>
        <authorList>
            <person name="Riley R."/>
            <person name="Salamov A.A."/>
            <person name="Brown D.W."/>
            <person name="Nagy L.G."/>
            <person name="Floudas D."/>
            <person name="Held B.W."/>
            <person name="Levasseur A."/>
            <person name="Lombard V."/>
            <person name="Morin E."/>
            <person name="Otillar R."/>
            <person name="Lindquist E.A."/>
            <person name="Sun H."/>
            <person name="LaButti K.M."/>
            <person name="Schmutz J."/>
            <person name="Jabbour D."/>
            <person name="Luo H."/>
            <person name="Baker S.E."/>
            <person name="Pisabarro A.G."/>
            <person name="Walton J.D."/>
            <person name="Blanchette R.A."/>
            <person name="Henrissat B."/>
            <person name="Martin F."/>
            <person name="Cullen D."/>
            <person name="Hibbett D.S."/>
            <person name="Grigoriev I.V."/>
        </authorList>
    </citation>
    <scope>NUCLEOTIDE SEQUENCE [LARGE SCALE GENOMIC DNA]</scope>
    <source>
        <strain evidence="4">FD-172 SS1</strain>
    </source>
</reference>
<dbReference type="Proteomes" id="UP000027195">
    <property type="component" value="Unassembled WGS sequence"/>
</dbReference>
<proteinExistence type="predicted"/>
<protein>
    <submittedName>
        <fullName evidence="3">Uncharacterized protein</fullName>
    </submittedName>
</protein>
<dbReference type="HOGENOM" id="CLU_397927_0_0_1"/>
<keyword evidence="4" id="KW-1185">Reference proteome</keyword>
<feature type="region of interest" description="Disordered" evidence="2">
    <location>
        <begin position="78"/>
        <end position="297"/>
    </location>
</feature>
<organism evidence="3 4">
    <name type="scientific">Botryobasidium botryosum (strain FD-172 SS1)</name>
    <dbReference type="NCBI Taxonomy" id="930990"/>
    <lineage>
        <taxon>Eukaryota</taxon>
        <taxon>Fungi</taxon>
        <taxon>Dikarya</taxon>
        <taxon>Basidiomycota</taxon>
        <taxon>Agaricomycotina</taxon>
        <taxon>Agaricomycetes</taxon>
        <taxon>Cantharellales</taxon>
        <taxon>Botryobasidiaceae</taxon>
        <taxon>Botryobasidium</taxon>
    </lineage>
</organism>
<keyword evidence="1" id="KW-0175">Coiled coil</keyword>
<evidence type="ECO:0000313" key="3">
    <source>
        <dbReference type="EMBL" id="KDQ20477.1"/>
    </source>
</evidence>
<feature type="compositionally biased region" description="Low complexity" evidence="2">
    <location>
        <begin position="79"/>
        <end position="101"/>
    </location>
</feature>
<feature type="region of interest" description="Disordered" evidence="2">
    <location>
        <begin position="580"/>
        <end position="600"/>
    </location>
</feature>
<feature type="compositionally biased region" description="Polar residues" evidence="2">
    <location>
        <begin position="241"/>
        <end position="252"/>
    </location>
</feature>
<dbReference type="STRING" id="930990.A0A067N8M2"/>
<feature type="compositionally biased region" description="Polar residues" evidence="2">
    <location>
        <begin position="1"/>
        <end position="11"/>
    </location>
</feature>
<accession>A0A067N8M2</accession>
<dbReference type="OrthoDB" id="3258416at2759"/>
<feature type="compositionally biased region" description="Basic and acidic residues" evidence="2">
    <location>
        <begin position="102"/>
        <end position="112"/>
    </location>
</feature>
<feature type="compositionally biased region" description="Polar residues" evidence="2">
    <location>
        <begin position="623"/>
        <end position="643"/>
    </location>
</feature>
<feature type="region of interest" description="Disordered" evidence="2">
    <location>
        <begin position="623"/>
        <end position="664"/>
    </location>
</feature>
<name>A0A067N8M2_BOTB1</name>
<evidence type="ECO:0000256" key="2">
    <source>
        <dbReference type="SAM" id="MobiDB-lite"/>
    </source>
</evidence>
<feature type="region of interest" description="Disordered" evidence="2">
    <location>
        <begin position="466"/>
        <end position="495"/>
    </location>
</feature>